<evidence type="ECO:0000313" key="9">
    <source>
        <dbReference type="Proteomes" id="UP001596047"/>
    </source>
</evidence>
<dbReference type="SUPFAM" id="SSF46894">
    <property type="entry name" value="C-terminal effector domain of the bipartite response regulators"/>
    <property type="match status" value="1"/>
</dbReference>
<dbReference type="EMBL" id="JBHSOW010000137">
    <property type="protein sequence ID" value="MFC5653770.1"/>
    <property type="molecule type" value="Genomic_DNA"/>
</dbReference>
<dbReference type="Pfam" id="PF00196">
    <property type="entry name" value="GerE"/>
    <property type="match status" value="1"/>
</dbReference>
<evidence type="ECO:0000313" key="8">
    <source>
        <dbReference type="EMBL" id="MFC5653770.1"/>
    </source>
</evidence>
<keyword evidence="4" id="KW-0804">Transcription</keyword>
<dbReference type="PANTHER" id="PTHR43214:SF43">
    <property type="entry name" value="TWO-COMPONENT RESPONSE REGULATOR"/>
    <property type="match status" value="1"/>
</dbReference>
<dbReference type="PROSITE" id="PS50043">
    <property type="entry name" value="HTH_LUXR_2"/>
    <property type="match status" value="1"/>
</dbReference>
<dbReference type="SMART" id="SM00448">
    <property type="entry name" value="REC"/>
    <property type="match status" value="1"/>
</dbReference>
<evidence type="ECO:0000256" key="4">
    <source>
        <dbReference type="ARBA" id="ARBA00023163"/>
    </source>
</evidence>
<evidence type="ECO:0000259" key="6">
    <source>
        <dbReference type="PROSITE" id="PS50043"/>
    </source>
</evidence>
<protein>
    <submittedName>
        <fullName evidence="8">Response regulator</fullName>
    </submittedName>
</protein>
<dbReference type="RefSeq" id="WP_379192671.1">
    <property type="nucleotide sequence ID" value="NZ_JBHSOW010000137.1"/>
</dbReference>
<dbReference type="InterPro" id="IPR058245">
    <property type="entry name" value="NreC/VraR/RcsB-like_REC"/>
</dbReference>
<sequence length="223" mass="25540">MNKKKLVIIDDHPLVRKGLRLIFEEESDIIVVGEGSSGEEAVLLAERLNPDAILMDVHMPYGLDGVTAARHIRELHPQIRLVMLTMFDDNAHIERMIAVGVDGIVFKNDDSKEILEALRTGTSRYPYLPSRLPYEVRERILKKSRKAELFDNLSPRETEVLIFLANGFTNKEVSSKLYISVKTVETHRSNIMRRLHLESRADLVNYALKNGYIESLKSLEEEK</sequence>
<dbReference type="SMART" id="SM00421">
    <property type="entry name" value="HTH_LUXR"/>
    <property type="match status" value="1"/>
</dbReference>
<organism evidence="8 9">
    <name type="scientific">Paenibacillus solisilvae</name>
    <dbReference type="NCBI Taxonomy" id="2486751"/>
    <lineage>
        <taxon>Bacteria</taxon>
        <taxon>Bacillati</taxon>
        <taxon>Bacillota</taxon>
        <taxon>Bacilli</taxon>
        <taxon>Bacillales</taxon>
        <taxon>Paenibacillaceae</taxon>
        <taxon>Paenibacillus</taxon>
    </lineage>
</organism>
<dbReference type="InterPro" id="IPR000792">
    <property type="entry name" value="Tscrpt_reg_LuxR_C"/>
</dbReference>
<keyword evidence="3" id="KW-0238">DNA-binding</keyword>
<dbReference type="PRINTS" id="PR00038">
    <property type="entry name" value="HTHLUXR"/>
</dbReference>
<feature type="domain" description="HTH luxR-type" evidence="6">
    <location>
        <begin position="146"/>
        <end position="211"/>
    </location>
</feature>
<dbReference type="CDD" id="cd06170">
    <property type="entry name" value="LuxR_C_like"/>
    <property type="match status" value="1"/>
</dbReference>
<evidence type="ECO:0000256" key="2">
    <source>
        <dbReference type="ARBA" id="ARBA00023015"/>
    </source>
</evidence>
<dbReference type="CDD" id="cd17535">
    <property type="entry name" value="REC_NarL-like"/>
    <property type="match status" value="1"/>
</dbReference>
<evidence type="ECO:0000256" key="1">
    <source>
        <dbReference type="ARBA" id="ARBA00022553"/>
    </source>
</evidence>
<dbReference type="Proteomes" id="UP001596047">
    <property type="component" value="Unassembled WGS sequence"/>
</dbReference>
<dbReference type="PANTHER" id="PTHR43214">
    <property type="entry name" value="TWO-COMPONENT RESPONSE REGULATOR"/>
    <property type="match status" value="1"/>
</dbReference>
<feature type="domain" description="Response regulatory" evidence="7">
    <location>
        <begin position="5"/>
        <end position="122"/>
    </location>
</feature>
<gene>
    <name evidence="8" type="ORF">ACFPYJ_32590</name>
</gene>
<dbReference type="Pfam" id="PF00072">
    <property type="entry name" value="Response_reg"/>
    <property type="match status" value="1"/>
</dbReference>
<dbReference type="SUPFAM" id="SSF52172">
    <property type="entry name" value="CheY-like"/>
    <property type="match status" value="1"/>
</dbReference>
<keyword evidence="1 5" id="KW-0597">Phosphoprotein</keyword>
<keyword evidence="2" id="KW-0805">Transcription regulation</keyword>
<name>A0ABW0WBV4_9BACL</name>
<dbReference type="PROSITE" id="PS00622">
    <property type="entry name" value="HTH_LUXR_1"/>
    <property type="match status" value="1"/>
</dbReference>
<reference evidence="9" key="1">
    <citation type="journal article" date="2019" name="Int. J. Syst. Evol. Microbiol.">
        <title>The Global Catalogue of Microorganisms (GCM) 10K type strain sequencing project: providing services to taxonomists for standard genome sequencing and annotation.</title>
        <authorList>
            <consortium name="The Broad Institute Genomics Platform"/>
            <consortium name="The Broad Institute Genome Sequencing Center for Infectious Disease"/>
            <person name="Wu L."/>
            <person name="Ma J."/>
        </authorList>
    </citation>
    <scope>NUCLEOTIDE SEQUENCE [LARGE SCALE GENOMIC DNA]</scope>
    <source>
        <strain evidence="9">CGMCC 1.3240</strain>
    </source>
</reference>
<dbReference type="InterPro" id="IPR011006">
    <property type="entry name" value="CheY-like_superfamily"/>
</dbReference>
<dbReference type="PROSITE" id="PS50110">
    <property type="entry name" value="RESPONSE_REGULATORY"/>
    <property type="match status" value="1"/>
</dbReference>
<keyword evidence="9" id="KW-1185">Reference proteome</keyword>
<evidence type="ECO:0000256" key="5">
    <source>
        <dbReference type="PROSITE-ProRule" id="PRU00169"/>
    </source>
</evidence>
<accession>A0ABW0WBV4</accession>
<evidence type="ECO:0000256" key="3">
    <source>
        <dbReference type="ARBA" id="ARBA00023125"/>
    </source>
</evidence>
<evidence type="ECO:0000259" key="7">
    <source>
        <dbReference type="PROSITE" id="PS50110"/>
    </source>
</evidence>
<dbReference type="InterPro" id="IPR039420">
    <property type="entry name" value="WalR-like"/>
</dbReference>
<feature type="modified residue" description="4-aspartylphosphate" evidence="5">
    <location>
        <position position="56"/>
    </location>
</feature>
<proteinExistence type="predicted"/>
<comment type="caution">
    <text evidence="8">The sequence shown here is derived from an EMBL/GenBank/DDBJ whole genome shotgun (WGS) entry which is preliminary data.</text>
</comment>
<dbReference type="Gene3D" id="3.40.50.2300">
    <property type="match status" value="1"/>
</dbReference>
<dbReference type="InterPro" id="IPR001789">
    <property type="entry name" value="Sig_transdc_resp-reg_receiver"/>
</dbReference>
<dbReference type="InterPro" id="IPR016032">
    <property type="entry name" value="Sig_transdc_resp-reg_C-effctor"/>
</dbReference>